<evidence type="ECO:0000256" key="2">
    <source>
        <dbReference type="ARBA" id="ARBA00006543"/>
    </source>
</evidence>
<keyword evidence="3" id="KW-0853">WD repeat</keyword>
<feature type="domain" description="Mediator of RNA polymerase II transcription subunit 16 central helical bridge" evidence="9">
    <location>
        <begin position="449"/>
        <end position="634"/>
    </location>
</feature>
<evidence type="ECO:0000256" key="8">
    <source>
        <dbReference type="ARBA" id="ARBA00023242"/>
    </source>
</evidence>
<keyword evidence="7" id="KW-0804">Transcription</keyword>
<evidence type="ECO:0000313" key="12">
    <source>
        <dbReference type="Proteomes" id="UP001174909"/>
    </source>
</evidence>
<evidence type="ECO:0000256" key="7">
    <source>
        <dbReference type="ARBA" id="ARBA00023163"/>
    </source>
</evidence>
<comment type="similarity">
    <text evidence="2">Belongs to the Mediator complex subunit 16 family.</text>
</comment>
<evidence type="ECO:0000256" key="3">
    <source>
        <dbReference type="ARBA" id="ARBA00022574"/>
    </source>
</evidence>
<dbReference type="SUPFAM" id="SSF50978">
    <property type="entry name" value="WD40 repeat-like"/>
    <property type="match status" value="1"/>
</dbReference>
<evidence type="ECO:0000256" key="6">
    <source>
        <dbReference type="ARBA" id="ARBA00023159"/>
    </source>
</evidence>
<accession>A0AA35TPV2</accession>
<evidence type="ECO:0000256" key="1">
    <source>
        <dbReference type="ARBA" id="ARBA00004123"/>
    </source>
</evidence>
<keyword evidence="6" id="KW-0010">Activator</keyword>
<evidence type="ECO:0000259" key="9">
    <source>
        <dbReference type="Pfam" id="PF20718"/>
    </source>
</evidence>
<evidence type="ECO:0000259" key="10">
    <source>
        <dbReference type="Pfam" id="PF20719"/>
    </source>
</evidence>
<dbReference type="Pfam" id="PF20719">
    <property type="entry name" value="Med16_C"/>
    <property type="match status" value="1"/>
</dbReference>
<protein>
    <submittedName>
        <fullName evidence="11">Mediator of RNA polymerase II transcription subunit 16</fullName>
    </submittedName>
</protein>
<dbReference type="GO" id="GO:0045893">
    <property type="term" value="P:positive regulation of DNA-templated transcription"/>
    <property type="evidence" value="ECO:0007669"/>
    <property type="project" value="TreeGrafter"/>
</dbReference>
<keyword evidence="12" id="KW-1185">Reference proteome</keyword>
<evidence type="ECO:0000313" key="11">
    <source>
        <dbReference type="EMBL" id="CAI8052228.1"/>
    </source>
</evidence>
<comment type="caution">
    <text evidence="11">The sequence shown here is derived from an EMBL/GenBank/DDBJ whole genome shotgun (WGS) entry which is preliminary data.</text>
</comment>
<organism evidence="11 12">
    <name type="scientific">Geodia barretti</name>
    <name type="common">Barrett's horny sponge</name>
    <dbReference type="NCBI Taxonomy" id="519541"/>
    <lineage>
        <taxon>Eukaryota</taxon>
        <taxon>Metazoa</taxon>
        <taxon>Porifera</taxon>
        <taxon>Demospongiae</taxon>
        <taxon>Heteroscleromorpha</taxon>
        <taxon>Tetractinellida</taxon>
        <taxon>Astrophorina</taxon>
        <taxon>Geodiidae</taxon>
        <taxon>Geodia</taxon>
    </lineage>
</organism>
<name>A0AA35TPV2_GEOBA</name>
<dbReference type="InterPro" id="IPR048338">
    <property type="entry name" value="Mediator_Med16"/>
</dbReference>
<evidence type="ECO:0000256" key="4">
    <source>
        <dbReference type="ARBA" id="ARBA00022737"/>
    </source>
</evidence>
<dbReference type="AlphaFoldDB" id="A0AA35TPV2"/>
<gene>
    <name evidence="11" type="ORF">GBAR_LOCUS28588</name>
</gene>
<dbReference type="InterPro" id="IPR036322">
    <property type="entry name" value="WD40_repeat_dom_sf"/>
</dbReference>
<dbReference type="Pfam" id="PF20718">
    <property type="entry name" value="Med16_bridge"/>
    <property type="match status" value="1"/>
</dbReference>
<dbReference type="InterPro" id="IPR048616">
    <property type="entry name" value="MED16_bridge"/>
</dbReference>
<dbReference type="EMBL" id="CASHTH010003996">
    <property type="protein sequence ID" value="CAI8052228.1"/>
    <property type="molecule type" value="Genomic_DNA"/>
</dbReference>
<comment type="subcellular location">
    <subcellularLocation>
        <location evidence="1">Nucleus</location>
    </subcellularLocation>
</comment>
<dbReference type="Gene3D" id="2.130.10.10">
    <property type="entry name" value="YVTN repeat-like/Quinoprotein amine dehydrogenase"/>
    <property type="match status" value="1"/>
</dbReference>
<dbReference type="GO" id="GO:0016592">
    <property type="term" value="C:mediator complex"/>
    <property type="evidence" value="ECO:0007669"/>
    <property type="project" value="TreeGrafter"/>
</dbReference>
<feature type="domain" description="Mediator complex subunit 16 C-terminal" evidence="10">
    <location>
        <begin position="770"/>
        <end position="832"/>
    </location>
</feature>
<dbReference type="PANTHER" id="PTHR13224">
    <property type="entry name" value="THYROID HORMONE RECEPTOR-ASSOCIATED PROTEIN-RELATED"/>
    <property type="match status" value="1"/>
</dbReference>
<keyword evidence="4" id="KW-0677">Repeat</keyword>
<dbReference type="InterPro" id="IPR048339">
    <property type="entry name" value="Mediator_Med16_C"/>
</dbReference>
<proteinExistence type="inferred from homology"/>
<keyword evidence="8" id="KW-0539">Nucleus</keyword>
<dbReference type="Proteomes" id="UP001174909">
    <property type="component" value="Unassembled WGS sequence"/>
</dbReference>
<sequence>MEELYSTLLPHGRVHCMTWSGANLVAVSLSEELPDSVTENKERMKTNYLAVFDPDRPWIFHKVCESRSVVHQLEWCQDGTRLLALDQNNIIHIWRMTQQNINTWVCAQKQEADPASGTVIHAAWLEYKPKVTINHSKQVWTEALEFQQFSPLIKMLTGNAFICVYSNGKVQVTTTNLNFGSNKAETKLEGKVGRVTQAKSFVTPNGSVLCAVGCEDGQVRVYSLSLSLSWGSEFKLSSSLATGVPRTSTYSVDTISHLVMLPLPDGCTLHACYNGTELCQWSVKDITTSGSYQAKKEKVYHAPSHISCICASSLCLCSQDTAADNEIIVLDEMSGVQSEGRGWPVEVLLVTTQSGDIIVLNRDTFKELQKFKLSPHNDPLFPVPKKARLLTPPPSPTSPPTPLAVCLSPNAGCAAIATSEFLHQLHLGSLLLGAKDAGAPEVSRCSRLLSLATVTQQNPWDLVATLARVDRVHGFLQSVLAHYHTDYQSNSGCLQEQLKRHYFTTCSLIHSCSEEGLNTVLGYRNLSRLHATNGLLGLSLMADSSSDTWLMDSITSLCRTNASEDSVETLGGQLTLSDFVIQPGTTLQLQSHVHWLLELTIKIVANLPSGNTTSLPEPSALELLRQGLLLVYMWNRALPQPLIPVTDGALSLLFKVLTKYIQSASNDLPDDIVSEISGNIPTEKYPNLLTLTKAAHLQGFMNGVVSCKLPEVYHKDMAPGIRREVQENFTSMDPYSPLTLTVPHGLSPPWKDCFVEEQRDVIHGGVIMKTLIQNSKLKQCSRCRCWTVVPDGLQSATTPTATETSPAALTTHPVMMWRQNWSVSCICGGPWTLCVPTITPGKTT</sequence>
<dbReference type="PANTHER" id="PTHR13224:SF6">
    <property type="entry name" value="MEDIATOR OF RNA POLYMERASE II TRANSCRIPTION SUBUNIT 16"/>
    <property type="match status" value="1"/>
</dbReference>
<keyword evidence="5" id="KW-0805">Transcription regulation</keyword>
<reference evidence="11" key="1">
    <citation type="submission" date="2023-03" db="EMBL/GenBank/DDBJ databases">
        <authorList>
            <person name="Steffen K."/>
            <person name="Cardenas P."/>
        </authorList>
    </citation>
    <scope>NUCLEOTIDE SEQUENCE</scope>
</reference>
<dbReference type="InterPro" id="IPR015943">
    <property type="entry name" value="WD40/YVTN_repeat-like_dom_sf"/>
</dbReference>
<evidence type="ECO:0000256" key="5">
    <source>
        <dbReference type="ARBA" id="ARBA00023015"/>
    </source>
</evidence>